<keyword evidence="3" id="KW-0963">Cytoplasm</keyword>
<evidence type="ECO:0000313" key="5">
    <source>
        <dbReference type="EMBL" id="OSC39280.1"/>
    </source>
</evidence>
<protein>
    <submittedName>
        <fullName evidence="5">ESX secretion-associated protein EspG</fullName>
    </submittedName>
</protein>
<dbReference type="RefSeq" id="WP_085326550.1">
    <property type="nucleotide sequence ID" value="NZ_NCXP01000026.1"/>
</dbReference>
<dbReference type="GO" id="GO:0005737">
    <property type="term" value="C:cytoplasm"/>
    <property type="evidence" value="ECO:0007669"/>
    <property type="project" value="UniProtKB-SubCell"/>
</dbReference>
<evidence type="ECO:0000256" key="1">
    <source>
        <dbReference type="ARBA" id="ARBA00004496"/>
    </source>
</evidence>
<sequence length="277" mass="29826">MLTTTVDGLWALQVLTGIETVAPELGLRPHLPSVEPKRLALEHPVTAELRAVGAIDESDAVDSAVVEWLTVLSRRDVALFMQLCMPAQDEPARALLARFAQWWVVMERSADLIRVSGAGTASAEGTARTVLNAQIERLCGVHPPAPLRPVTLDADAMRAAATDQHTLGTFLADQRLATDQLRMLGLAADPSRSAQASIVAIQSGVHTARCGQTHIEETAVAIIDIPQGRLVAENVSSAGKKWMIVAPGTKSNIASAINHLVRRLPADQEWHSYRKVV</sequence>
<dbReference type="AlphaFoldDB" id="A0A1X2LRN9"/>
<evidence type="ECO:0000256" key="2">
    <source>
        <dbReference type="ARBA" id="ARBA00006411"/>
    </source>
</evidence>
<evidence type="ECO:0000256" key="3">
    <source>
        <dbReference type="ARBA" id="ARBA00022490"/>
    </source>
</evidence>
<evidence type="ECO:0000256" key="4">
    <source>
        <dbReference type="ARBA" id="ARBA00023186"/>
    </source>
</evidence>
<dbReference type="Proteomes" id="UP000193247">
    <property type="component" value="Unassembled WGS sequence"/>
</dbReference>
<dbReference type="STRING" id="1430326.B8W66_17535"/>
<dbReference type="OrthoDB" id="4741091at2"/>
<dbReference type="EMBL" id="NCXP01000026">
    <property type="protein sequence ID" value="OSC39280.1"/>
    <property type="molecule type" value="Genomic_DNA"/>
</dbReference>
<comment type="caution">
    <text evidence="5">The sequence shown here is derived from an EMBL/GenBank/DDBJ whole genome shotgun (WGS) entry which is preliminary data.</text>
</comment>
<organism evidence="5 6">
    <name type="scientific">Mycobacterium decipiens</name>
    <dbReference type="NCBI Taxonomy" id="1430326"/>
    <lineage>
        <taxon>Bacteria</taxon>
        <taxon>Bacillati</taxon>
        <taxon>Actinomycetota</taxon>
        <taxon>Actinomycetes</taxon>
        <taxon>Mycobacteriales</taxon>
        <taxon>Mycobacteriaceae</taxon>
        <taxon>Mycobacterium</taxon>
    </lineage>
</organism>
<comment type="subcellular location">
    <subcellularLocation>
        <location evidence="1">Cytoplasm</location>
    </subcellularLocation>
</comment>
<keyword evidence="6" id="KW-1185">Reference proteome</keyword>
<dbReference type="Pfam" id="PF14011">
    <property type="entry name" value="ESX-1_EspG"/>
    <property type="match status" value="1"/>
</dbReference>
<accession>A0A1X2LRN9</accession>
<dbReference type="InterPro" id="IPR025734">
    <property type="entry name" value="EspG"/>
</dbReference>
<gene>
    <name evidence="5" type="ORF">B8W66_17535</name>
</gene>
<name>A0A1X2LRN9_9MYCO</name>
<proteinExistence type="inferred from homology"/>
<reference evidence="5 6" key="1">
    <citation type="submission" date="2017-04" db="EMBL/GenBank/DDBJ databases">
        <title>The new phylogeny of genus Mycobacterium.</title>
        <authorList>
            <person name="Tortoli E."/>
            <person name="Trovato A."/>
            <person name="Cirillo D.M."/>
        </authorList>
    </citation>
    <scope>NUCLEOTIDE SEQUENCE [LARGE SCALE GENOMIC DNA]</scope>
    <source>
        <strain evidence="5 6">TBL 1200985</strain>
    </source>
</reference>
<keyword evidence="4" id="KW-0143">Chaperone</keyword>
<comment type="similarity">
    <text evidence="2">Belongs to the EspG family.</text>
</comment>
<evidence type="ECO:0000313" key="6">
    <source>
        <dbReference type="Proteomes" id="UP000193247"/>
    </source>
</evidence>